<feature type="region of interest" description="Disordered" evidence="6">
    <location>
        <begin position="309"/>
        <end position="332"/>
    </location>
</feature>
<name>A0A4S8IP50_MUSBA</name>
<dbReference type="AlphaFoldDB" id="A0A4S8IP50"/>
<dbReference type="PROSITE" id="PS00107">
    <property type="entry name" value="PROTEIN_KINASE_ATP"/>
    <property type="match status" value="1"/>
</dbReference>
<dbReference type="Pfam" id="PF00069">
    <property type="entry name" value="Pkinase"/>
    <property type="match status" value="1"/>
</dbReference>
<dbReference type="InterPro" id="IPR006016">
    <property type="entry name" value="UspA"/>
</dbReference>
<feature type="compositionally biased region" description="Basic and acidic residues" evidence="6">
    <location>
        <begin position="1"/>
        <end position="11"/>
    </location>
</feature>
<keyword evidence="1" id="KW-0808">Transferase</keyword>
<dbReference type="CDD" id="cd14066">
    <property type="entry name" value="STKc_IRAK"/>
    <property type="match status" value="1"/>
</dbReference>
<dbReference type="EMBL" id="PYDT01000009">
    <property type="protein sequence ID" value="THU50315.1"/>
    <property type="molecule type" value="Genomic_DNA"/>
</dbReference>
<organism evidence="8 9">
    <name type="scientific">Musa balbisiana</name>
    <name type="common">Banana</name>
    <dbReference type="NCBI Taxonomy" id="52838"/>
    <lineage>
        <taxon>Eukaryota</taxon>
        <taxon>Viridiplantae</taxon>
        <taxon>Streptophyta</taxon>
        <taxon>Embryophyta</taxon>
        <taxon>Tracheophyta</taxon>
        <taxon>Spermatophyta</taxon>
        <taxon>Magnoliopsida</taxon>
        <taxon>Liliopsida</taxon>
        <taxon>Zingiberales</taxon>
        <taxon>Musaceae</taxon>
        <taxon>Musa</taxon>
    </lineage>
</organism>
<dbReference type="PANTHER" id="PTHR47987:SF5">
    <property type="entry name" value="PROTEIN KINASE DOMAIN-CONTAINING PROTEIN"/>
    <property type="match status" value="1"/>
</dbReference>
<dbReference type="PROSITE" id="PS00108">
    <property type="entry name" value="PROTEIN_KINASE_ST"/>
    <property type="match status" value="1"/>
</dbReference>
<dbReference type="InterPro" id="IPR046958">
    <property type="entry name" value="RBK1/2/STUNTED"/>
</dbReference>
<evidence type="ECO:0000256" key="2">
    <source>
        <dbReference type="ARBA" id="ARBA00022741"/>
    </source>
</evidence>
<evidence type="ECO:0000313" key="8">
    <source>
        <dbReference type="EMBL" id="THU50315.1"/>
    </source>
</evidence>
<dbReference type="GO" id="GO:0004672">
    <property type="term" value="F:protein kinase activity"/>
    <property type="evidence" value="ECO:0007669"/>
    <property type="project" value="InterPro"/>
</dbReference>
<protein>
    <recommendedName>
        <fullName evidence="7">Protein kinase domain-containing protein</fullName>
    </recommendedName>
</protein>
<feature type="region of interest" description="Disordered" evidence="6">
    <location>
        <begin position="1"/>
        <end position="42"/>
    </location>
</feature>
<dbReference type="SUPFAM" id="SSF56112">
    <property type="entry name" value="Protein kinase-like (PK-like)"/>
    <property type="match status" value="1"/>
</dbReference>
<dbReference type="CDD" id="cd00293">
    <property type="entry name" value="USP-like"/>
    <property type="match status" value="1"/>
</dbReference>
<keyword evidence="2 5" id="KW-0547">Nucleotide-binding</keyword>
<evidence type="ECO:0000259" key="7">
    <source>
        <dbReference type="PROSITE" id="PS50011"/>
    </source>
</evidence>
<keyword evidence="9" id="KW-1185">Reference proteome</keyword>
<dbReference type="InterPro" id="IPR011009">
    <property type="entry name" value="Kinase-like_dom_sf"/>
</dbReference>
<dbReference type="Gene3D" id="1.10.510.10">
    <property type="entry name" value="Transferase(Phosphotransferase) domain 1"/>
    <property type="match status" value="1"/>
</dbReference>
<sequence>MKMAKEGEAAQKKRRRRWSSKKDEAFVEEEPKEKTGDGGEGKTVVVGIRMDSQSRELLTWALVKATAPGDRVLALHVLSSSSSAGGPPPAVDPGGQPAAVFSLAKELDAMLAVYEGFCNLKQIDLKLKICKGSSIRKLLVSETKSFAASQLILGVTKNDRTMGSYSISVAKYCAKKLPSYCSVVALSDGKIVFQRAAAGWFVASDLFVLLYVLCFTCNLWSSILLTENNKSQEKSSKDSTKIDENNEMYCLLPIAGPKRFHDTACRPSLVPEDESTGCSNSPVGNDPNTIDGALRDNCSICVPESDPASLNASKDEDSLASAPAGKTGAPLSSSVPIVGKDLPEARHGWPSLRRLALTNRKSVSSEKHKISVVQWVKWLPNRHQSMHPDHKSKKSDGKHMTLSQDGESCAIVPVGASLPPPPFLVNDAEERLPEELEPLQQKYSSVCRLFSYDELIQATSSFLPENLIGNGGSSSVYKGYLSDGKELAVKILKPSEVAVKEFVSEIEIITALHHKNIIPLLGFCMENNSLMLVYEYVSQGNLEEILHDKEENKHVLSWPERYKVAIGVAEALDYLHGGGGIEPVIHRDVKSSNILLSENFEPQLSDFGLAKWASATTSQPVCSDVAGTFGYLAPEYILYGKVNEKIDIYAFGVVLLELLSGRKPISSGCPKGQESLVMWAKPILQDGDVKQLIDPALKNDFNSDQVERMILAASLCVRRLHRARPSMSIVLKLLQGDDDTVKWARSEVTTRADVLDDEMTNLESDIRSHLNLALLDVEDDSISVSSTDHTVDSLTVSTSVENYLQWRWSRSSSFD</sequence>
<dbReference type="Gene3D" id="3.30.200.20">
    <property type="entry name" value="Phosphorylase Kinase, domain 1"/>
    <property type="match status" value="1"/>
</dbReference>
<feature type="binding site" evidence="5">
    <location>
        <position position="500"/>
    </location>
    <ligand>
        <name>ATP</name>
        <dbReference type="ChEBI" id="CHEBI:30616"/>
    </ligand>
</feature>
<dbReference type="InterPro" id="IPR008271">
    <property type="entry name" value="Ser/Thr_kinase_AS"/>
</dbReference>
<evidence type="ECO:0000256" key="6">
    <source>
        <dbReference type="SAM" id="MobiDB-lite"/>
    </source>
</evidence>
<evidence type="ECO:0000256" key="5">
    <source>
        <dbReference type="PROSITE-ProRule" id="PRU10141"/>
    </source>
</evidence>
<dbReference type="Proteomes" id="UP000317650">
    <property type="component" value="Chromosome 6"/>
</dbReference>
<evidence type="ECO:0000256" key="1">
    <source>
        <dbReference type="ARBA" id="ARBA00022679"/>
    </source>
</evidence>
<feature type="domain" description="Protein kinase" evidence="7">
    <location>
        <begin position="462"/>
        <end position="724"/>
    </location>
</feature>
<dbReference type="FunFam" id="3.30.200.20:FF:000268">
    <property type="entry name" value="probable receptor-like serine/threonine-protein kinase At5g57670"/>
    <property type="match status" value="1"/>
</dbReference>
<accession>A0A4S8IP50</accession>
<gene>
    <name evidence="8" type="ORF">C4D60_Mb06t18910</name>
</gene>
<dbReference type="GO" id="GO:0005524">
    <property type="term" value="F:ATP binding"/>
    <property type="evidence" value="ECO:0007669"/>
    <property type="project" value="UniProtKB-UniRule"/>
</dbReference>
<reference evidence="8 9" key="1">
    <citation type="journal article" date="2019" name="Nat. Plants">
        <title>Genome sequencing of Musa balbisiana reveals subgenome evolution and function divergence in polyploid bananas.</title>
        <authorList>
            <person name="Yao X."/>
        </authorList>
    </citation>
    <scope>NUCLEOTIDE SEQUENCE [LARGE SCALE GENOMIC DNA]</scope>
    <source>
        <strain evidence="9">cv. DH-PKW</strain>
        <tissue evidence="8">Leaves</tissue>
    </source>
</reference>
<dbReference type="PANTHER" id="PTHR47987">
    <property type="entry name" value="OS08G0249100 PROTEIN"/>
    <property type="match status" value="1"/>
</dbReference>
<dbReference type="InterPro" id="IPR000719">
    <property type="entry name" value="Prot_kinase_dom"/>
</dbReference>
<dbReference type="FunFam" id="1.10.510.10:FF:000284">
    <property type="entry name" value="Putative receptor-like serine/threonine-protein kinase"/>
    <property type="match status" value="1"/>
</dbReference>
<dbReference type="PROSITE" id="PS50011">
    <property type="entry name" value="PROTEIN_KINASE_DOM"/>
    <property type="match status" value="1"/>
</dbReference>
<dbReference type="SUPFAM" id="SSF52402">
    <property type="entry name" value="Adenine nucleotide alpha hydrolases-like"/>
    <property type="match status" value="1"/>
</dbReference>
<feature type="compositionally biased region" description="Basic and acidic residues" evidence="6">
    <location>
        <begin position="20"/>
        <end position="40"/>
    </location>
</feature>
<evidence type="ECO:0000256" key="3">
    <source>
        <dbReference type="ARBA" id="ARBA00022777"/>
    </source>
</evidence>
<dbReference type="InterPro" id="IPR014729">
    <property type="entry name" value="Rossmann-like_a/b/a_fold"/>
</dbReference>
<evidence type="ECO:0000313" key="9">
    <source>
        <dbReference type="Proteomes" id="UP000317650"/>
    </source>
</evidence>
<comment type="caution">
    <text evidence="8">The sequence shown here is derived from an EMBL/GenBank/DDBJ whole genome shotgun (WGS) entry which is preliminary data.</text>
</comment>
<dbReference type="STRING" id="52838.A0A4S8IP50"/>
<keyword evidence="4 5" id="KW-0067">ATP-binding</keyword>
<evidence type="ECO:0000256" key="4">
    <source>
        <dbReference type="ARBA" id="ARBA00022840"/>
    </source>
</evidence>
<proteinExistence type="predicted"/>
<keyword evidence="3" id="KW-0418">Kinase</keyword>
<dbReference type="InterPro" id="IPR017441">
    <property type="entry name" value="Protein_kinase_ATP_BS"/>
</dbReference>
<dbReference type="SMART" id="SM00220">
    <property type="entry name" value="S_TKc"/>
    <property type="match status" value="1"/>
</dbReference>
<dbReference type="Pfam" id="PF00582">
    <property type="entry name" value="Usp"/>
    <property type="match status" value="1"/>
</dbReference>
<dbReference type="Gene3D" id="3.40.50.620">
    <property type="entry name" value="HUPs"/>
    <property type="match status" value="1"/>
</dbReference>